<dbReference type="InterPro" id="IPR015300">
    <property type="entry name" value="DNA-bd_pseudobarrel_sf"/>
</dbReference>
<dbReference type="AlphaFoldDB" id="A0A3L6S5N3"/>
<comment type="subcellular location">
    <subcellularLocation>
        <location evidence="1">Nucleus</location>
    </subcellularLocation>
</comment>
<dbReference type="OrthoDB" id="1666376at2759"/>
<feature type="compositionally biased region" description="Low complexity" evidence="6">
    <location>
        <begin position="195"/>
        <end position="212"/>
    </location>
</feature>
<evidence type="ECO:0000256" key="2">
    <source>
        <dbReference type="ARBA" id="ARBA00023015"/>
    </source>
</evidence>
<dbReference type="PROSITE" id="PS50863">
    <property type="entry name" value="B3"/>
    <property type="match status" value="1"/>
</dbReference>
<dbReference type="Pfam" id="PF02362">
    <property type="entry name" value="B3"/>
    <property type="match status" value="1"/>
</dbReference>
<keyword evidence="3" id="KW-0238">DNA-binding</keyword>
<dbReference type="InterPro" id="IPR050655">
    <property type="entry name" value="Plant_B3_domain"/>
</dbReference>
<dbReference type="SMART" id="SM01019">
    <property type="entry name" value="B3"/>
    <property type="match status" value="1"/>
</dbReference>
<evidence type="ECO:0000256" key="5">
    <source>
        <dbReference type="ARBA" id="ARBA00023242"/>
    </source>
</evidence>
<sequence>MGKPRKGWREKDANDHCNNHTDNQCKRFFKVLIGDFRKRLVSNFFCARSLPVELLPAQKWDDGVNDLEDNELDHINKTLNTVLPDKLALHFRGKIARSIKVESRSGHTFDVQVAKNSGRLVLQSGWESFVSAHGLKMLDFLVFKYDGISRMKVLIFDPSGCEKVPTCFVTKNTNNCRQRKEESFDISSNSAKIANISSSSCSPSESSGGSTSSEEHEAHSVPSYILPRGTSLTNVQNKKLEKKVQAICSEIPIYGCVIKKTNISGEHQHMVR</sequence>
<keyword evidence="2" id="KW-0805">Transcription regulation</keyword>
<feature type="region of interest" description="Disordered" evidence="6">
    <location>
        <begin position="195"/>
        <end position="220"/>
    </location>
</feature>
<keyword evidence="5" id="KW-0539">Nucleus</keyword>
<dbReference type="InterPro" id="IPR003340">
    <property type="entry name" value="B3_DNA-bd"/>
</dbReference>
<dbReference type="CDD" id="cd10017">
    <property type="entry name" value="B3_DNA"/>
    <property type="match status" value="1"/>
</dbReference>
<accession>A0A3L6S5N3</accession>
<organism evidence="8 9">
    <name type="scientific">Panicum miliaceum</name>
    <name type="common">Proso millet</name>
    <name type="synonym">Broomcorn millet</name>
    <dbReference type="NCBI Taxonomy" id="4540"/>
    <lineage>
        <taxon>Eukaryota</taxon>
        <taxon>Viridiplantae</taxon>
        <taxon>Streptophyta</taxon>
        <taxon>Embryophyta</taxon>
        <taxon>Tracheophyta</taxon>
        <taxon>Spermatophyta</taxon>
        <taxon>Magnoliopsida</taxon>
        <taxon>Liliopsida</taxon>
        <taxon>Poales</taxon>
        <taxon>Poaceae</taxon>
        <taxon>PACMAD clade</taxon>
        <taxon>Panicoideae</taxon>
        <taxon>Panicodae</taxon>
        <taxon>Paniceae</taxon>
        <taxon>Panicinae</taxon>
        <taxon>Panicum</taxon>
        <taxon>Panicum sect. Panicum</taxon>
    </lineage>
</organism>
<comment type="caution">
    <text evidence="8">The sequence shown here is derived from an EMBL/GenBank/DDBJ whole genome shotgun (WGS) entry which is preliminary data.</text>
</comment>
<reference evidence="9" key="1">
    <citation type="journal article" date="2019" name="Nat. Commun.">
        <title>The genome of broomcorn millet.</title>
        <authorList>
            <person name="Zou C."/>
            <person name="Miki D."/>
            <person name="Li D."/>
            <person name="Tang Q."/>
            <person name="Xiao L."/>
            <person name="Rajput S."/>
            <person name="Deng P."/>
            <person name="Jia W."/>
            <person name="Huang R."/>
            <person name="Zhang M."/>
            <person name="Sun Y."/>
            <person name="Hu J."/>
            <person name="Fu X."/>
            <person name="Schnable P.S."/>
            <person name="Li F."/>
            <person name="Zhang H."/>
            <person name="Feng B."/>
            <person name="Zhu X."/>
            <person name="Liu R."/>
            <person name="Schnable J.C."/>
            <person name="Zhu J.-K."/>
            <person name="Zhang H."/>
        </authorList>
    </citation>
    <scope>NUCLEOTIDE SEQUENCE [LARGE SCALE GENOMIC DNA]</scope>
</reference>
<protein>
    <recommendedName>
        <fullName evidence="7">TF-B3 domain-containing protein</fullName>
    </recommendedName>
</protein>
<proteinExistence type="predicted"/>
<dbReference type="STRING" id="4540.A0A3L6S5N3"/>
<dbReference type="GO" id="GO:0003677">
    <property type="term" value="F:DNA binding"/>
    <property type="evidence" value="ECO:0007669"/>
    <property type="project" value="UniProtKB-KW"/>
</dbReference>
<evidence type="ECO:0000313" key="9">
    <source>
        <dbReference type="Proteomes" id="UP000275267"/>
    </source>
</evidence>
<evidence type="ECO:0000256" key="6">
    <source>
        <dbReference type="SAM" id="MobiDB-lite"/>
    </source>
</evidence>
<dbReference type="GO" id="GO:0005634">
    <property type="term" value="C:nucleus"/>
    <property type="evidence" value="ECO:0007669"/>
    <property type="project" value="UniProtKB-SubCell"/>
</dbReference>
<dbReference type="SUPFAM" id="SSF101936">
    <property type="entry name" value="DNA-binding pseudobarrel domain"/>
    <property type="match status" value="1"/>
</dbReference>
<evidence type="ECO:0000313" key="8">
    <source>
        <dbReference type="EMBL" id="RLN16280.1"/>
    </source>
</evidence>
<keyword evidence="4" id="KW-0804">Transcription</keyword>
<dbReference type="EMBL" id="PQIB02000005">
    <property type="protein sequence ID" value="RLN16280.1"/>
    <property type="molecule type" value="Genomic_DNA"/>
</dbReference>
<evidence type="ECO:0000256" key="3">
    <source>
        <dbReference type="ARBA" id="ARBA00023125"/>
    </source>
</evidence>
<evidence type="ECO:0000259" key="7">
    <source>
        <dbReference type="PROSITE" id="PS50863"/>
    </source>
</evidence>
<dbReference type="Gene3D" id="2.40.330.10">
    <property type="entry name" value="DNA-binding pseudobarrel domain"/>
    <property type="match status" value="1"/>
</dbReference>
<dbReference type="Proteomes" id="UP000275267">
    <property type="component" value="Unassembled WGS sequence"/>
</dbReference>
<name>A0A3L6S5N3_PANMI</name>
<keyword evidence="9" id="KW-1185">Reference proteome</keyword>
<gene>
    <name evidence="8" type="ORF">C2845_PM02G07360</name>
</gene>
<feature type="domain" description="TF-B3" evidence="7">
    <location>
        <begin position="66"/>
        <end position="159"/>
    </location>
</feature>
<dbReference type="PANTHER" id="PTHR31920:SF111">
    <property type="entry name" value="B3 DOMAIN-CONTAINING PROTEIN OS03G0621600-RELATED"/>
    <property type="match status" value="1"/>
</dbReference>
<evidence type="ECO:0000256" key="4">
    <source>
        <dbReference type="ARBA" id="ARBA00023163"/>
    </source>
</evidence>
<evidence type="ECO:0000256" key="1">
    <source>
        <dbReference type="ARBA" id="ARBA00004123"/>
    </source>
</evidence>
<dbReference type="PANTHER" id="PTHR31920">
    <property type="entry name" value="B3 DOMAIN-CONTAINING"/>
    <property type="match status" value="1"/>
</dbReference>